<dbReference type="PROSITE" id="PS00802">
    <property type="entry name" value="TRANSKETOLASE_2"/>
    <property type="match status" value="1"/>
</dbReference>
<evidence type="ECO:0000313" key="7">
    <source>
        <dbReference type="Proteomes" id="UP000034069"/>
    </source>
</evidence>
<evidence type="ECO:0000256" key="1">
    <source>
        <dbReference type="ARBA" id="ARBA00001964"/>
    </source>
</evidence>
<evidence type="ECO:0000313" key="6">
    <source>
        <dbReference type="EMBL" id="KKT36132.1"/>
    </source>
</evidence>
<evidence type="ECO:0000256" key="3">
    <source>
        <dbReference type="ARBA" id="ARBA00022679"/>
    </source>
</evidence>
<dbReference type="InterPro" id="IPR033248">
    <property type="entry name" value="Transketolase_C"/>
</dbReference>
<keyword evidence="3" id="KW-0808">Transferase</keyword>
<dbReference type="InterPro" id="IPR009014">
    <property type="entry name" value="Transketo_C/PFOR_II"/>
</dbReference>
<dbReference type="CDD" id="cd07033">
    <property type="entry name" value="TPP_PYR_DXS_TK_like"/>
    <property type="match status" value="1"/>
</dbReference>
<gene>
    <name evidence="6" type="ORF">UW23_C0006G0017</name>
</gene>
<feature type="domain" description="Transketolase-like pyrimidine-binding" evidence="5">
    <location>
        <begin position="14"/>
        <end position="179"/>
    </location>
</feature>
<dbReference type="InterPro" id="IPR051157">
    <property type="entry name" value="PDH/Transketolase"/>
</dbReference>
<dbReference type="Proteomes" id="UP000034069">
    <property type="component" value="Unassembled WGS sequence"/>
</dbReference>
<organism evidence="6 7">
    <name type="scientific">Candidatus Collierbacteria bacterium GW2011_GWA1_44_12</name>
    <dbReference type="NCBI Taxonomy" id="1618376"/>
    <lineage>
        <taxon>Bacteria</taxon>
        <taxon>Candidatus Collieribacteriota</taxon>
    </lineage>
</organism>
<dbReference type="Gene3D" id="3.40.50.920">
    <property type="match status" value="1"/>
</dbReference>
<dbReference type="AlphaFoldDB" id="A0A0G1IWH7"/>
<dbReference type="GO" id="GO:0016740">
    <property type="term" value="F:transferase activity"/>
    <property type="evidence" value="ECO:0007669"/>
    <property type="project" value="UniProtKB-KW"/>
</dbReference>
<dbReference type="SUPFAM" id="SSF52922">
    <property type="entry name" value="TK C-terminal domain-like"/>
    <property type="match status" value="1"/>
</dbReference>
<dbReference type="EMBL" id="LCHN01000006">
    <property type="protein sequence ID" value="KKT36132.1"/>
    <property type="molecule type" value="Genomic_DNA"/>
</dbReference>
<protein>
    <recommendedName>
        <fullName evidence="5">Transketolase-like pyrimidine-binding domain-containing protein</fullName>
    </recommendedName>
</protein>
<dbReference type="PANTHER" id="PTHR43825:SF1">
    <property type="entry name" value="TRANSKETOLASE-LIKE PYRIMIDINE-BINDING DOMAIN-CONTAINING PROTEIN"/>
    <property type="match status" value="1"/>
</dbReference>
<dbReference type="SMART" id="SM00861">
    <property type="entry name" value="Transket_pyr"/>
    <property type="match status" value="1"/>
</dbReference>
<dbReference type="PATRIC" id="fig|1618376.3.peg.221"/>
<sequence length="317" mass="34221">MKYLVDDLETVEMKAVRDGFGEGLLDLGKRNEKVVALCADLRESVRVEGFSKAYPDRYIEVGVAEQNMIGIAAGLALEGFIPFAASYAVFSPGRSWDQIRVSVAYTHSNVKIVGGHAGISVGPDGATHQAMEDIAMMRVLPNMIVVVPCDAEQTKKATLALADYKGPAYLRLTRSKTAMFTNRSTPFEIGKAQVLRTGKQLTIVGCGPVLYSALMAAEELKEEIDIEVINMHTIKPLDADALIRSAKKTGKVLTIEEHQVNGGLGGAVAEVLAEQAPTKMLRLGMNDAFGESGDSDELMTKYGLDKDGVVRATRKLV</sequence>
<dbReference type="Gene3D" id="3.40.50.970">
    <property type="match status" value="1"/>
</dbReference>
<dbReference type="Pfam" id="PF02780">
    <property type="entry name" value="Transketolase_C"/>
    <property type="match status" value="1"/>
</dbReference>
<dbReference type="SUPFAM" id="SSF52518">
    <property type="entry name" value="Thiamin diphosphate-binding fold (THDP-binding)"/>
    <property type="match status" value="1"/>
</dbReference>
<evidence type="ECO:0000256" key="4">
    <source>
        <dbReference type="ARBA" id="ARBA00023052"/>
    </source>
</evidence>
<dbReference type="Pfam" id="PF02779">
    <property type="entry name" value="Transket_pyr"/>
    <property type="match status" value="1"/>
</dbReference>
<dbReference type="InterPro" id="IPR029061">
    <property type="entry name" value="THDP-binding"/>
</dbReference>
<dbReference type="FunFam" id="3.40.50.970:FF:000129">
    <property type="entry name" value="Transketolase"/>
    <property type="match status" value="1"/>
</dbReference>
<comment type="caution">
    <text evidence="6">The sequence shown here is derived from an EMBL/GenBank/DDBJ whole genome shotgun (WGS) entry which is preliminary data.</text>
</comment>
<dbReference type="InterPro" id="IPR020826">
    <property type="entry name" value="Transketolase_BS"/>
</dbReference>
<dbReference type="PANTHER" id="PTHR43825">
    <property type="entry name" value="PYRUVATE DEHYDROGENASE E1 COMPONENT"/>
    <property type="match status" value="1"/>
</dbReference>
<keyword evidence="4" id="KW-0786">Thiamine pyrophosphate</keyword>
<proteinExistence type="inferred from homology"/>
<dbReference type="InterPro" id="IPR005475">
    <property type="entry name" value="Transketolase-like_Pyr-bd"/>
</dbReference>
<accession>A0A0G1IWH7</accession>
<evidence type="ECO:0000256" key="2">
    <source>
        <dbReference type="ARBA" id="ARBA00007131"/>
    </source>
</evidence>
<evidence type="ECO:0000259" key="5">
    <source>
        <dbReference type="SMART" id="SM00861"/>
    </source>
</evidence>
<comment type="similarity">
    <text evidence="2">Belongs to the transketolase family.</text>
</comment>
<reference evidence="6 7" key="1">
    <citation type="journal article" date="2015" name="Nature">
        <title>rRNA introns, odd ribosomes, and small enigmatic genomes across a large radiation of phyla.</title>
        <authorList>
            <person name="Brown C.T."/>
            <person name="Hug L.A."/>
            <person name="Thomas B.C."/>
            <person name="Sharon I."/>
            <person name="Castelle C.J."/>
            <person name="Singh A."/>
            <person name="Wilkins M.J."/>
            <person name="Williams K.H."/>
            <person name="Banfield J.F."/>
        </authorList>
    </citation>
    <scope>NUCLEOTIDE SEQUENCE [LARGE SCALE GENOMIC DNA]</scope>
</reference>
<comment type="cofactor">
    <cofactor evidence="1">
        <name>thiamine diphosphate</name>
        <dbReference type="ChEBI" id="CHEBI:58937"/>
    </cofactor>
</comment>
<name>A0A0G1IWH7_9BACT</name>